<comment type="caution">
    <text evidence="1">The sequence shown here is derived from an EMBL/GenBank/DDBJ whole genome shotgun (WGS) entry which is preliminary data.</text>
</comment>
<dbReference type="OrthoDB" id="6747067at2759"/>
<dbReference type="AlphaFoldDB" id="A0A8K0D5S0"/>
<keyword evidence="2" id="KW-1185">Reference proteome</keyword>
<name>A0A8K0D5S0_IGNLU</name>
<evidence type="ECO:0000313" key="1">
    <source>
        <dbReference type="EMBL" id="KAF2895105.1"/>
    </source>
</evidence>
<dbReference type="EMBL" id="VTPC01006242">
    <property type="protein sequence ID" value="KAF2895105.1"/>
    <property type="molecule type" value="Genomic_DNA"/>
</dbReference>
<dbReference type="Proteomes" id="UP000801492">
    <property type="component" value="Unassembled WGS sequence"/>
</dbReference>
<evidence type="ECO:0000313" key="2">
    <source>
        <dbReference type="Proteomes" id="UP000801492"/>
    </source>
</evidence>
<reference evidence="1" key="1">
    <citation type="submission" date="2019-08" db="EMBL/GenBank/DDBJ databases">
        <title>The genome of the North American firefly Photinus pyralis.</title>
        <authorList>
            <consortium name="Photinus pyralis genome working group"/>
            <person name="Fallon T.R."/>
            <person name="Sander Lower S.E."/>
            <person name="Weng J.-K."/>
        </authorList>
    </citation>
    <scope>NUCLEOTIDE SEQUENCE</scope>
    <source>
        <strain evidence="1">TRF0915ILg1</strain>
        <tissue evidence="1">Whole body</tissue>
    </source>
</reference>
<protein>
    <submittedName>
        <fullName evidence="1">Uncharacterized protein</fullName>
    </submittedName>
</protein>
<proteinExistence type="predicted"/>
<sequence length="69" mass="8069">MQDSLKAGSTCPQFNSFYLRKPWVYNLGNHDCLTSQGYMYMRPENITKKGCDDIASVLYKHFEKNEIKN</sequence>
<accession>A0A8K0D5S0</accession>
<organism evidence="1 2">
    <name type="scientific">Ignelater luminosus</name>
    <name type="common">Cucubano</name>
    <name type="synonym">Pyrophorus luminosus</name>
    <dbReference type="NCBI Taxonomy" id="2038154"/>
    <lineage>
        <taxon>Eukaryota</taxon>
        <taxon>Metazoa</taxon>
        <taxon>Ecdysozoa</taxon>
        <taxon>Arthropoda</taxon>
        <taxon>Hexapoda</taxon>
        <taxon>Insecta</taxon>
        <taxon>Pterygota</taxon>
        <taxon>Neoptera</taxon>
        <taxon>Endopterygota</taxon>
        <taxon>Coleoptera</taxon>
        <taxon>Polyphaga</taxon>
        <taxon>Elateriformia</taxon>
        <taxon>Elateroidea</taxon>
        <taxon>Elateridae</taxon>
        <taxon>Agrypninae</taxon>
        <taxon>Pyrophorini</taxon>
        <taxon>Ignelater</taxon>
    </lineage>
</organism>
<gene>
    <name evidence="1" type="ORF">ILUMI_11067</name>
</gene>